<dbReference type="EMBL" id="JAIWYP010000006">
    <property type="protein sequence ID" value="KAH3805047.1"/>
    <property type="molecule type" value="Genomic_DNA"/>
</dbReference>
<evidence type="ECO:0000313" key="2">
    <source>
        <dbReference type="Proteomes" id="UP000828390"/>
    </source>
</evidence>
<organism evidence="1 2">
    <name type="scientific">Dreissena polymorpha</name>
    <name type="common">Zebra mussel</name>
    <name type="synonym">Mytilus polymorpha</name>
    <dbReference type="NCBI Taxonomy" id="45954"/>
    <lineage>
        <taxon>Eukaryota</taxon>
        <taxon>Metazoa</taxon>
        <taxon>Spiralia</taxon>
        <taxon>Lophotrochozoa</taxon>
        <taxon>Mollusca</taxon>
        <taxon>Bivalvia</taxon>
        <taxon>Autobranchia</taxon>
        <taxon>Heteroconchia</taxon>
        <taxon>Euheterodonta</taxon>
        <taxon>Imparidentia</taxon>
        <taxon>Neoheterodontei</taxon>
        <taxon>Myida</taxon>
        <taxon>Dreissenoidea</taxon>
        <taxon>Dreissenidae</taxon>
        <taxon>Dreissena</taxon>
    </lineage>
</organism>
<dbReference type="AlphaFoldDB" id="A0A9D4FV14"/>
<name>A0A9D4FV14_DREPO</name>
<keyword evidence="2" id="KW-1185">Reference proteome</keyword>
<gene>
    <name evidence="1" type="ORF">DPMN_133344</name>
</gene>
<comment type="caution">
    <text evidence="1">The sequence shown here is derived from an EMBL/GenBank/DDBJ whole genome shotgun (WGS) entry which is preliminary data.</text>
</comment>
<accession>A0A9D4FV14</accession>
<protein>
    <submittedName>
        <fullName evidence="1">Uncharacterized protein</fullName>
    </submittedName>
</protein>
<evidence type="ECO:0000313" key="1">
    <source>
        <dbReference type="EMBL" id="KAH3805047.1"/>
    </source>
</evidence>
<sequence length="85" mass="9694">MVLALSQTVLESPAGSQLAWETFRNRRGLSMIVLQVPRRSWYRRRLSVSLLARVLGADKASSDEQSWCKGWTAVARQFDEQRAVD</sequence>
<reference evidence="1" key="2">
    <citation type="submission" date="2020-11" db="EMBL/GenBank/DDBJ databases">
        <authorList>
            <person name="McCartney M.A."/>
            <person name="Auch B."/>
            <person name="Kono T."/>
            <person name="Mallez S."/>
            <person name="Becker A."/>
            <person name="Gohl D.M."/>
            <person name="Silverstein K.A.T."/>
            <person name="Koren S."/>
            <person name="Bechman K.B."/>
            <person name="Herman A."/>
            <person name="Abrahante J.E."/>
            <person name="Garbe J."/>
        </authorList>
    </citation>
    <scope>NUCLEOTIDE SEQUENCE</scope>
    <source>
        <strain evidence="1">Duluth1</strain>
        <tissue evidence="1">Whole animal</tissue>
    </source>
</reference>
<dbReference type="Proteomes" id="UP000828390">
    <property type="component" value="Unassembled WGS sequence"/>
</dbReference>
<reference evidence="1" key="1">
    <citation type="journal article" date="2019" name="bioRxiv">
        <title>The Genome of the Zebra Mussel, Dreissena polymorpha: A Resource for Invasive Species Research.</title>
        <authorList>
            <person name="McCartney M.A."/>
            <person name="Auch B."/>
            <person name="Kono T."/>
            <person name="Mallez S."/>
            <person name="Zhang Y."/>
            <person name="Obille A."/>
            <person name="Becker A."/>
            <person name="Abrahante J.E."/>
            <person name="Garbe J."/>
            <person name="Badalamenti J.P."/>
            <person name="Herman A."/>
            <person name="Mangelson H."/>
            <person name="Liachko I."/>
            <person name="Sullivan S."/>
            <person name="Sone E.D."/>
            <person name="Koren S."/>
            <person name="Silverstein K.A.T."/>
            <person name="Beckman K.B."/>
            <person name="Gohl D.M."/>
        </authorList>
    </citation>
    <scope>NUCLEOTIDE SEQUENCE</scope>
    <source>
        <strain evidence="1">Duluth1</strain>
        <tissue evidence="1">Whole animal</tissue>
    </source>
</reference>
<proteinExistence type="predicted"/>